<dbReference type="Proteomes" id="UP001180536">
    <property type="component" value="Unassembled WGS sequence"/>
</dbReference>
<evidence type="ECO:0000259" key="2">
    <source>
        <dbReference type="Pfam" id="PF01814"/>
    </source>
</evidence>
<keyword evidence="4" id="KW-1185">Reference proteome</keyword>
<reference evidence="3 4" key="1">
    <citation type="submission" date="2023-07" db="EMBL/GenBank/DDBJ databases">
        <title>Sorghum-associated microbial communities from plants grown in Nebraska, USA.</title>
        <authorList>
            <person name="Schachtman D."/>
        </authorList>
    </citation>
    <scope>NUCLEOTIDE SEQUENCE [LARGE SCALE GENOMIC DNA]</scope>
    <source>
        <strain evidence="3 4">BE310</strain>
    </source>
</reference>
<feature type="region of interest" description="Disordered" evidence="1">
    <location>
        <begin position="142"/>
        <end position="171"/>
    </location>
</feature>
<dbReference type="RefSeq" id="WP_310346357.1">
    <property type="nucleotide sequence ID" value="NZ_JAVDXQ010000004.1"/>
</dbReference>
<dbReference type="Gene3D" id="1.20.120.520">
    <property type="entry name" value="nmb1532 protein domain like"/>
    <property type="match status" value="1"/>
</dbReference>
<proteinExistence type="predicted"/>
<dbReference type="PANTHER" id="PTHR35585:SF1">
    <property type="entry name" value="HHE DOMAIN PROTEIN (AFU_ORTHOLOGUE AFUA_4G00730)"/>
    <property type="match status" value="1"/>
</dbReference>
<evidence type="ECO:0000256" key="1">
    <source>
        <dbReference type="SAM" id="MobiDB-lite"/>
    </source>
</evidence>
<name>A0ABU1ZAZ1_9BURK</name>
<dbReference type="PANTHER" id="PTHR35585">
    <property type="entry name" value="HHE DOMAIN PROTEIN (AFU_ORTHOLOGUE AFUA_4G00730)"/>
    <property type="match status" value="1"/>
</dbReference>
<dbReference type="InterPro" id="IPR012312">
    <property type="entry name" value="Hemerythrin-like"/>
</dbReference>
<evidence type="ECO:0000313" key="4">
    <source>
        <dbReference type="Proteomes" id="UP001180536"/>
    </source>
</evidence>
<feature type="domain" description="Hemerythrin-like" evidence="2">
    <location>
        <begin position="12"/>
        <end position="109"/>
    </location>
</feature>
<organism evidence="3 4">
    <name type="scientific">Pelomonas aquatica</name>
    <dbReference type="NCBI Taxonomy" id="431058"/>
    <lineage>
        <taxon>Bacteria</taxon>
        <taxon>Pseudomonadati</taxon>
        <taxon>Pseudomonadota</taxon>
        <taxon>Betaproteobacteria</taxon>
        <taxon>Burkholderiales</taxon>
        <taxon>Sphaerotilaceae</taxon>
        <taxon>Roseateles</taxon>
    </lineage>
</organism>
<dbReference type="Pfam" id="PF01814">
    <property type="entry name" value="Hemerythrin"/>
    <property type="match status" value="1"/>
</dbReference>
<sequence>MESPSAIPADDVVTVLTEQHRRLEHLLQTLLEAEADAERGELLARAGDELAVHMLAEEKVVYPRVHANRTEDILLESLEEHLSLKRLLADLLALAPGDTTFQPKCKVLEEQARHHHKEEEEHLFPKMRQLLDADARGQMGRAVRQHEEGMRARGAPRERMGAQTDAAAPLP</sequence>
<evidence type="ECO:0000313" key="3">
    <source>
        <dbReference type="EMBL" id="MDR7297797.1"/>
    </source>
</evidence>
<feature type="compositionally biased region" description="Basic and acidic residues" evidence="1">
    <location>
        <begin position="144"/>
        <end position="160"/>
    </location>
</feature>
<protein>
    <submittedName>
        <fullName evidence="3">Hemerythrin superfamily protein</fullName>
    </submittedName>
</protein>
<accession>A0ABU1ZAZ1</accession>
<comment type="caution">
    <text evidence="3">The sequence shown here is derived from an EMBL/GenBank/DDBJ whole genome shotgun (WGS) entry which is preliminary data.</text>
</comment>
<dbReference type="EMBL" id="JAVDXQ010000004">
    <property type="protein sequence ID" value="MDR7297797.1"/>
    <property type="molecule type" value="Genomic_DNA"/>
</dbReference>
<gene>
    <name evidence="3" type="ORF">J2X16_003146</name>
</gene>